<dbReference type="Proteomes" id="UP000663889">
    <property type="component" value="Unassembled WGS sequence"/>
</dbReference>
<dbReference type="AlphaFoldDB" id="A0A815LIL3"/>
<feature type="compositionally biased region" description="Basic and acidic residues" evidence="1">
    <location>
        <begin position="120"/>
        <end position="131"/>
    </location>
</feature>
<keyword evidence="2" id="KW-0472">Membrane</keyword>
<dbReference type="GO" id="GO:0099604">
    <property type="term" value="F:ligand-gated calcium channel activity"/>
    <property type="evidence" value="ECO:0007669"/>
    <property type="project" value="TreeGrafter"/>
</dbReference>
<sequence>MGGTDDHDASAQLTEMIRKDLVYAAIRANAWLITSGKNVGAAKEVGEGLRYYRDYIEKHKYNLPCIGSTSWNSIAGYAQRENKTKNLTGSASSSRRHPTHSRDRSSGEHTIQIPDNDQSVLHDDRKRKETEESNLEPNHTHFLLFDDKVKNDDFVLHLLEHFEWRWSNNNSNDEEESPIPIVVVLVESNTQLNTTKVKSVKPDILFVVLKHDNDHNVEQTDSKCKKTEELNLEPNHTHFLLFDDKVKNDDFVLHLLEHVEWRWSNNSSNNKAEQSPIPIVMVLVESNTQLNTTKVKSVKPGIPVVVLKHRECTNENVGGLHTCYSDCKIDNDVVTSTNSTISQNIISVEGSKEAKINSIYKSSSNESQVKIVKINSVRNDSCEILEKCKHPVTVFKISSNRHHRNFEDAILLSLSNGKQQFYLENQRFFCFVTARRNAEMFNQQHKLANELILAIAWNRFDYAREYLLTDKTRPNYTEGDLNRALRNALYHSHIDFIELLLDFGASFKNLTHEDLKKLYDQPSHNPLPIANKEKPLNKSQYYADYIEWIGTTPLNLLLGVHIYRYATRFKINTNMQEQYHKHANQLEEIAVSIIDMSYEYDKEFTYELLEHSVDTFNDKIFTYELLEHSVDTFNDKIFTYSLLEHSVDTFNDTTLLKFAETVPSPIVRFYHYAIFFILFLILFSPIMLVNYFPLNIYGESRSGYAGLPMPTFEIILHVCIWGLICEEIRQWLGGPYRLDKWNLLDIATIIFYLVGFITRFFRYEETFIASKIFMCLDLILCTDSQVYWYYSSNGSLFNATVPRTGINLWSAHLFRNVTNYGVWKIFGQVETINDIDAYSYVAFALDIIFVAIANVLLLNVLVALFNVTISDVAERSKQIWGYERYLIIIEYEDKPSIPPPLVKDSNSSKNKRKIEDYQCCWYTLKRENMDQIVAALEKIGLKFSNWQERINHK</sequence>
<evidence type="ECO:0000313" key="4">
    <source>
        <dbReference type="EMBL" id="CAF1407253.1"/>
    </source>
</evidence>
<dbReference type="Pfam" id="PF18139">
    <property type="entry name" value="LSDAT_euk"/>
    <property type="match status" value="1"/>
</dbReference>
<gene>
    <name evidence="4" type="ORF">SEV965_LOCUS31708</name>
</gene>
<dbReference type="InterPro" id="IPR036770">
    <property type="entry name" value="Ankyrin_rpt-contain_sf"/>
</dbReference>
<evidence type="ECO:0000313" key="5">
    <source>
        <dbReference type="Proteomes" id="UP000663889"/>
    </source>
</evidence>
<dbReference type="SUPFAM" id="SSF48403">
    <property type="entry name" value="Ankyrin repeat"/>
    <property type="match status" value="1"/>
</dbReference>
<feature type="transmembrane region" description="Helical" evidence="2">
    <location>
        <begin position="744"/>
        <end position="761"/>
    </location>
</feature>
<evidence type="ECO:0000256" key="1">
    <source>
        <dbReference type="SAM" id="MobiDB-lite"/>
    </source>
</evidence>
<feature type="transmembrane region" description="Helical" evidence="2">
    <location>
        <begin position="773"/>
        <end position="790"/>
    </location>
</feature>
<dbReference type="EMBL" id="CAJNOU010003740">
    <property type="protein sequence ID" value="CAF1407253.1"/>
    <property type="molecule type" value="Genomic_DNA"/>
</dbReference>
<keyword evidence="2" id="KW-0812">Transmembrane</keyword>
<name>A0A815LIL3_9BILA</name>
<organism evidence="4 5">
    <name type="scientific">Rotaria sordida</name>
    <dbReference type="NCBI Taxonomy" id="392033"/>
    <lineage>
        <taxon>Eukaryota</taxon>
        <taxon>Metazoa</taxon>
        <taxon>Spiralia</taxon>
        <taxon>Gnathifera</taxon>
        <taxon>Rotifera</taxon>
        <taxon>Eurotatoria</taxon>
        <taxon>Bdelloidea</taxon>
        <taxon>Philodinida</taxon>
        <taxon>Philodinidae</taxon>
        <taxon>Rotaria</taxon>
    </lineage>
</organism>
<dbReference type="GO" id="GO:0005886">
    <property type="term" value="C:plasma membrane"/>
    <property type="evidence" value="ECO:0007669"/>
    <property type="project" value="TreeGrafter"/>
</dbReference>
<dbReference type="PANTHER" id="PTHR13800">
    <property type="entry name" value="TRANSIENT RECEPTOR POTENTIAL CATION CHANNEL, SUBFAMILY M, MEMBER 6"/>
    <property type="match status" value="1"/>
</dbReference>
<feature type="domain" description="TRPM SLOG" evidence="3">
    <location>
        <begin position="2"/>
        <end position="80"/>
    </location>
</feature>
<keyword evidence="2" id="KW-1133">Transmembrane helix</keyword>
<feature type="transmembrane region" description="Helical" evidence="2">
    <location>
        <begin position="840"/>
        <end position="867"/>
    </location>
</feature>
<evidence type="ECO:0000256" key="2">
    <source>
        <dbReference type="SAM" id="Phobius"/>
    </source>
</evidence>
<accession>A0A815LIL3</accession>
<protein>
    <recommendedName>
        <fullName evidence="3">TRPM SLOG domain-containing protein</fullName>
    </recommendedName>
</protein>
<feature type="region of interest" description="Disordered" evidence="1">
    <location>
        <begin position="85"/>
        <end position="135"/>
    </location>
</feature>
<dbReference type="InterPro" id="IPR050927">
    <property type="entry name" value="TRPM"/>
</dbReference>
<proteinExistence type="predicted"/>
<dbReference type="InterPro" id="IPR041491">
    <property type="entry name" value="TRPM_SLOG"/>
</dbReference>
<feature type="transmembrane region" description="Helical" evidence="2">
    <location>
        <begin position="669"/>
        <end position="692"/>
    </location>
</feature>
<dbReference type="PANTHER" id="PTHR13800:SF12">
    <property type="entry name" value="TRANSIENT RECEPTOR POTENTIAL CATION CHANNEL SUBFAMILY M MEMBER-LIKE 2"/>
    <property type="match status" value="1"/>
</dbReference>
<evidence type="ECO:0000259" key="3">
    <source>
        <dbReference type="Pfam" id="PF18139"/>
    </source>
</evidence>
<feature type="transmembrane region" description="Helical" evidence="2">
    <location>
        <begin position="704"/>
        <end position="724"/>
    </location>
</feature>
<comment type="caution">
    <text evidence="4">The sequence shown here is derived from an EMBL/GenBank/DDBJ whole genome shotgun (WGS) entry which is preliminary data.</text>
</comment>
<reference evidence="4" key="1">
    <citation type="submission" date="2021-02" db="EMBL/GenBank/DDBJ databases">
        <authorList>
            <person name="Nowell W R."/>
        </authorList>
    </citation>
    <scope>NUCLEOTIDE SEQUENCE</scope>
</reference>